<protein>
    <submittedName>
        <fullName evidence="1">Uncharacterized protein</fullName>
    </submittedName>
</protein>
<accession>A0AA97PIQ6</accession>
<dbReference type="Proteomes" id="UP000011086">
    <property type="component" value="Unassembled WGS sequence"/>
</dbReference>
<gene>
    <name evidence="1" type="ORF">OOU_Y34scaffold00666g12</name>
</gene>
<dbReference type="AlphaFoldDB" id="A0AA97PIQ6"/>
<organism evidence="1">
    <name type="scientific">Pyricularia oryzae (strain Y34)</name>
    <name type="common">Rice blast fungus</name>
    <name type="synonym">Magnaporthe oryzae</name>
    <dbReference type="NCBI Taxonomy" id="1143189"/>
    <lineage>
        <taxon>Eukaryota</taxon>
        <taxon>Fungi</taxon>
        <taxon>Dikarya</taxon>
        <taxon>Ascomycota</taxon>
        <taxon>Pezizomycotina</taxon>
        <taxon>Sordariomycetes</taxon>
        <taxon>Sordariomycetidae</taxon>
        <taxon>Magnaporthales</taxon>
        <taxon>Pyriculariaceae</taxon>
        <taxon>Pyricularia</taxon>
    </lineage>
</organism>
<evidence type="ECO:0000313" key="1">
    <source>
        <dbReference type="EMBL" id="ELQ36151.1"/>
    </source>
</evidence>
<proteinExistence type="predicted"/>
<dbReference type="EMBL" id="JH793700">
    <property type="protein sequence ID" value="ELQ36151.1"/>
    <property type="molecule type" value="Genomic_DNA"/>
</dbReference>
<sequence>MSVTYDHTRWNIRDPVRSPLVKPVRAELVLRWVTTGESSVLLCRLRDQLLCKSCPRVMIVASRTVGGSRAPKNRAGGHVCGLLSLLTPAVAEGDVGFGTEMHYQTLDQLQKSGIADIK</sequence>
<reference evidence="1" key="1">
    <citation type="journal article" date="2012" name="PLoS Genet.">
        <title>Comparative analysis of the genomes of two field isolates of the rice blast fungus Magnaporthe oryzae.</title>
        <authorList>
            <person name="Xue M."/>
            <person name="Yang J."/>
            <person name="Li Z."/>
            <person name="Hu S."/>
            <person name="Yao N."/>
            <person name="Dean R.A."/>
            <person name="Zhao W."/>
            <person name="Shen M."/>
            <person name="Zhang H."/>
            <person name="Li C."/>
            <person name="Liu L."/>
            <person name="Cao L."/>
            <person name="Xu X."/>
            <person name="Xing Y."/>
            <person name="Hsiang T."/>
            <person name="Zhang Z."/>
            <person name="Xu J.R."/>
            <person name="Peng Y.L."/>
        </authorList>
    </citation>
    <scope>NUCLEOTIDE SEQUENCE</scope>
    <source>
        <strain evidence="1">Y34</strain>
    </source>
</reference>
<name>A0AA97PIQ6_PYRO3</name>